<accession>A0ABW2XWA6</accession>
<evidence type="ECO:0000313" key="2">
    <source>
        <dbReference type="Proteomes" id="UP001597063"/>
    </source>
</evidence>
<name>A0ABW2XWA6_9ACTN</name>
<evidence type="ECO:0000313" key="1">
    <source>
        <dbReference type="EMBL" id="MFD0690681.1"/>
    </source>
</evidence>
<sequence length="248" mass="27400">MSRTRWVREPEAQNGLTTSVPALPAVEVVYLTDPEALAEVLPPPLTPPGEPRVHVRITDIDLTFGEYRHKELVGYFAVDAEHEGAPGEYPLLIPIDLEPAIAISRERFGEPKKLADIALVRDGDRVTGTITRKGVTFVEIQGRVTGPLPVPEPYPARQFWFKFLPAVDGTGFDAGPLLVRLEQTRAPESVEAVDGELVLRDLPDCPVVDLPVRDVVSMQWVRRASRNRPEVVAPVDPEAFAPYAAARY</sequence>
<dbReference type="InterPro" id="IPR010451">
    <property type="entry name" value="Acetoacetate_decarboxylase"/>
</dbReference>
<organism evidence="1 2">
    <name type="scientific">Actinomadura fibrosa</name>
    <dbReference type="NCBI Taxonomy" id="111802"/>
    <lineage>
        <taxon>Bacteria</taxon>
        <taxon>Bacillati</taxon>
        <taxon>Actinomycetota</taxon>
        <taxon>Actinomycetes</taxon>
        <taxon>Streptosporangiales</taxon>
        <taxon>Thermomonosporaceae</taxon>
        <taxon>Actinomadura</taxon>
    </lineage>
</organism>
<dbReference type="EMBL" id="JBHTGP010000018">
    <property type="protein sequence ID" value="MFD0690681.1"/>
    <property type="molecule type" value="Genomic_DNA"/>
</dbReference>
<comment type="caution">
    <text evidence="1">The sequence shown here is derived from an EMBL/GenBank/DDBJ whole genome shotgun (WGS) entry which is preliminary data.</text>
</comment>
<reference evidence="2" key="1">
    <citation type="journal article" date="2019" name="Int. J. Syst. Evol. Microbiol.">
        <title>The Global Catalogue of Microorganisms (GCM) 10K type strain sequencing project: providing services to taxonomists for standard genome sequencing and annotation.</title>
        <authorList>
            <consortium name="The Broad Institute Genomics Platform"/>
            <consortium name="The Broad Institute Genome Sequencing Center for Infectious Disease"/>
            <person name="Wu L."/>
            <person name="Ma J."/>
        </authorList>
    </citation>
    <scope>NUCLEOTIDE SEQUENCE [LARGE SCALE GENOMIC DNA]</scope>
    <source>
        <strain evidence="2">JCM 9371</strain>
    </source>
</reference>
<dbReference type="Gene3D" id="2.40.400.10">
    <property type="entry name" value="Acetoacetate decarboxylase-like"/>
    <property type="match status" value="1"/>
</dbReference>
<protein>
    <submittedName>
        <fullName evidence="1">Acetoacetate decarboxylase family protein</fullName>
    </submittedName>
</protein>
<dbReference type="InterPro" id="IPR023375">
    <property type="entry name" value="ADC_dom_sf"/>
</dbReference>
<keyword evidence="2" id="KW-1185">Reference proteome</keyword>
<proteinExistence type="predicted"/>
<dbReference type="Proteomes" id="UP001597063">
    <property type="component" value="Unassembled WGS sequence"/>
</dbReference>
<gene>
    <name evidence="1" type="ORF">ACFQZM_39760</name>
</gene>
<dbReference type="Pfam" id="PF06314">
    <property type="entry name" value="ADC"/>
    <property type="match status" value="1"/>
</dbReference>
<dbReference type="RefSeq" id="WP_131763726.1">
    <property type="nucleotide sequence ID" value="NZ_CAACUY010000389.1"/>
</dbReference>
<dbReference type="SUPFAM" id="SSF160104">
    <property type="entry name" value="Acetoacetate decarboxylase-like"/>
    <property type="match status" value="1"/>
</dbReference>